<evidence type="ECO:0000313" key="1">
    <source>
        <dbReference type="EMBL" id="QSG02506.1"/>
    </source>
</evidence>
<sequence>MSETDIAILEFFDKLGDVDGERVVAPPRFVHENLVEQMKVIQKSETTISRRMKKLADNDLLEKMEDSRGSYYRMTQLGEDYLAGDIDADELE</sequence>
<dbReference type="Gene3D" id="1.10.10.10">
    <property type="entry name" value="Winged helix-like DNA-binding domain superfamily/Winged helix DNA-binding domain"/>
    <property type="match status" value="1"/>
</dbReference>
<dbReference type="SUPFAM" id="SSF46785">
    <property type="entry name" value="Winged helix' DNA-binding domain"/>
    <property type="match status" value="1"/>
</dbReference>
<dbReference type="RefSeq" id="WP_238479652.1">
    <property type="nucleotide sequence ID" value="NZ_CP064786.1"/>
</dbReference>
<proteinExistence type="predicted"/>
<dbReference type="EMBL" id="CP064786">
    <property type="protein sequence ID" value="QSG02506.1"/>
    <property type="molecule type" value="Genomic_DNA"/>
</dbReference>
<protein>
    <submittedName>
        <fullName evidence="1">Transcriptional regulator, MarR family</fullName>
    </submittedName>
</protein>
<keyword evidence="2" id="KW-1185">Reference proteome</keyword>
<name>A0A897MWH0_9EURY</name>
<dbReference type="AlphaFoldDB" id="A0A897MWH0"/>
<organism evidence="1 2">
    <name type="scientific">Natranaeroarchaeum sulfidigenes</name>
    <dbReference type="NCBI Taxonomy" id="2784880"/>
    <lineage>
        <taxon>Archaea</taxon>
        <taxon>Methanobacteriati</taxon>
        <taxon>Methanobacteriota</taxon>
        <taxon>Stenosarchaea group</taxon>
        <taxon>Halobacteria</taxon>
        <taxon>Halobacteriales</taxon>
        <taxon>Natronoarchaeaceae</taxon>
        <taxon>Natranaeroarchaeum</taxon>
    </lineage>
</organism>
<dbReference type="InterPro" id="IPR036390">
    <property type="entry name" value="WH_DNA-bd_sf"/>
</dbReference>
<dbReference type="KEGG" id="hara:AArcS_1289"/>
<evidence type="ECO:0000313" key="2">
    <source>
        <dbReference type="Proteomes" id="UP000663586"/>
    </source>
</evidence>
<dbReference type="Proteomes" id="UP000663586">
    <property type="component" value="Chromosome"/>
</dbReference>
<dbReference type="InterPro" id="IPR036388">
    <property type="entry name" value="WH-like_DNA-bd_sf"/>
</dbReference>
<dbReference type="GeneID" id="70684671"/>
<accession>A0A897MWH0</accession>
<gene>
    <name evidence="1" type="primary">marR2</name>
    <name evidence="1" type="ORF">AArcS_1289</name>
</gene>
<reference evidence="1" key="1">
    <citation type="submission" date="2020-11" db="EMBL/GenBank/DDBJ databases">
        <title>Carbohydrate-dependent, anaerobic sulfur respiration: A novel catabolism in halophilic archaea.</title>
        <authorList>
            <person name="Sorokin D.Y."/>
            <person name="Messina E."/>
            <person name="Smedile F."/>
            <person name="La Cono V."/>
            <person name="Hallsworth J.E."/>
            <person name="Yakimov M.M."/>
        </authorList>
    </citation>
    <scope>NUCLEOTIDE SEQUENCE</scope>
    <source>
        <strain evidence="1">AArc-S</strain>
    </source>
</reference>